<feature type="region of interest" description="Disordered" evidence="1">
    <location>
        <begin position="136"/>
        <end position="203"/>
    </location>
</feature>
<keyword evidence="2" id="KW-1133">Transmembrane helix</keyword>
<proteinExistence type="predicted"/>
<gene>
    <name evidence="3" type="ORF">GPECTOR_27g711</name>
</gene>
<keyword evidence="2" id="KW-0812">Transmembrane</keyword>
<evidence type="ECO:0000313" key="4">
    <source>
        <dbReference type="Proteomes" id="UP000075714"/>
    </source>
</evidence>
<evidence type="ECO:0000256" key="1">
    <source>
        <dbReference type="SAM" id="MobiDB-lite"/>
    </source>
</evidence>
<protein>
    <submittedName>
        <fullName evidence="3">Uncharacterized protein</fullName>
    </submittedName>
</protein>
<feature type="transmembrane region" description="Helical" evidence="2">
    <location>
        <begin position="25"/>
        <end position="47"/>
    </location>
</feature>
<feature type="region of interest" description="Disordered" evidence="1">
    <location>
        <begin position="228"/>
        <end position="272"/>
    </location>
</feature>
<evidence type="ECO:0000313" key="3">
    <source>
        <dbReference type="EMBL" id="KXZ48540.1"/>
    </source>
</evidence>
<feature type="compositionally biased region" description="Low complexity" evidence="1">
    <location>
        <begin position="157"/>
        <end position="193"/>
    </location>
</feature>
<accession>A0A150GGP8</accession>
<name>A0A150GGP8_GONPE</name>
<reference evidence="4" key="1">
    <citation type="journal article" date="2016" name="Nat. Commun.">
        <title>The Gonium pectorale genome demonstrates co-option of cell cycle regulation during the evolution of multicellularity.</title>
        <authorList>
            <person name="Hanschen E.R."/>
            <person name="Marriage T.N."/>
            <person name="Ferris P.J."/>
            <person name="Hamaji T."/>
            <person name="Toyoda A."/>
            <person name="Fujiyama A."/>
            <person name="Neme R."/>
            <person name="Noguchi H."/>
            <person name="Minakuchi Y."/>
            <person name="Suzuki M."/>
            <person name="Kawai-Toyooka H."/>
            <person name="Smith D.R."/>
            <person name="Sparks H."/>
            <person name="Anderson J."/>
            <person name="Bakaric R."/>
            <person name="Luria V."/>
            <person name="Karger A."/>
            <person name="Kirschner M.W."/>
            <person name="Durand P.M."/>
            <person name="Michod R.E."/>
            <person name="Nozaki H."/>
            <person name="Olson B.J."/>
        </authorList>
    </citation>
    <scope>NUCLEOTIDE SEQUENCE [LARGE SCALE GENOMIC DNA]</scope>
    <source>
        <strain evidence="4">NIES-2863</strain>
    </source>
</reference>
<comment type="caution">
    <text evidence="3">The sequence shown here is derived from an EMBL/GenBank/DDBJ whole genome shotgun (WGS) entry which is preliminary data.</text>
</comment>
<feature type="compositionally biased region" description="Low complexity" evidence="1">
    <location>
        <begin position="237"/>
        <end position="249"/>
    </location>
</feature>
<sequence length="272" mass="26576">MDLKGIAHYAESARAWAEKHRPRTVAGWLAVASAAGALAALLAMALVVTLLVSWCALAVLLGAALVAGIAIGAWLCFTAWLSMAFAIGVGSAAAALLTGQLALRTAWAVSRHVIPRGLLTQLAAVTACGGAAGGANGSNNSDGLEPAAASDPKQTYTRAPGAAASTARGGTSAVAPAATAAAAAGPGEPHGAPYSRDHDGEERTEYGKYGVRQARVHIAVEACPPADAAEPGGGGAAAPYGVGADADAGGARRRRGGGGSGLPGAWGGVVSE</sequence>
<feature type="transmembrane region" description="Helical" evidence="2">
    <location>
        <begin position="81"/>
        <end position="103"/>
    </location>
</feature>
<keyword evidence="4" id="KW-1185">Reference proteome</keyword>
<organism evidence="3 4">
    <name type="scientific">Gonium pectorale</name>
    <name type="common">Green alga</name>
    <dbReference type="NCBI Taxonomy" id="33097"/>
    <lineage>
        <taxon>Eukaryota</taxon>
        <taxon>Viridiplantae</taxon>
        <taxon>Chlorophyta</taxon>
        <taxon>core chlorophytes</taxon>
        <taxon>Chlorophyceae</taxon>
        <taxon>CS clade</taxon>
        <taxon>Chlamydomonadales</taxon>
        <taxon>Volvocaceae</taxon>
        <taxon>Gonium</taxon>
    </lineage>
</organism>
<feature type="transmembrane region" description="Helical" evidence="2">
    <location>
        <begin position="54"/>
        <end position="75"/>
    </location>
</feature>
<evidence type="ECO:0000256" key="2">
    <source>
        <dbReference type="SAM" id="Phobius"/>
    </source>
</evidence>
<dbReference type="AlphaFoldDB" id="A0A150GGP8"/>
<keyword evidence="2" id="KW-0472">Membrane</keyword>
<dbReference type="Proteomes" id="UP000075714">
    <property type="component" value="Unassembled WGS sequence"/>
</dbReference>
<feature type="compositionally biased region" description="Gly residues" evidence="1">
    <location>
        <begin position="257"/>
        <end position="272"/>
    </location>
</feature>
<dbReference type="EMBL" id="LSYV01000028">
    <property type="protein sequence ID" value="KXZ48540.1"/>
    <property type="molecule type" value="Genomic_DNA"/>
</dbReference>